<gene>
    <name evidence="7" type="ORF">KUCA_T00005340001</name>
</gene>
<evidence type="ECO:0000256" key="3">
    <source>
        <dbReference type="ARBA" id="ARBA00023128"/>
    </source>
</evidence>
<keyword evidence="8" id="KW-1185">Reference proteome</keyword>
<feature type="domain" description="Small ribosomal subunit protein mS41 SAM" evidence="6">
    <location>
        <begin position="47"/>
        <end position="103"/>
    </location>
</feature>
<dbReference type="GO" id="GO:0005739">
    <property type="term" value="C:mitochondrion"/>
    <property type="evidence" value="ECO:0007669"/>
    <property type="project" value="UniProtKB-SubCell"/>
</dbReference>
<comment type="similarity">
    <text evidence="2">Belongs to the mitochondrion-specific ribosomal protein mS41 family.</text>
</comment>
<evidence type="ECO:0000313" key="7">
    <source>
        <dbReference type="EMBL" id="CDK29352.1"/>
    </source>
</evidence>
<accession>W6MUK3</accession>
<dbReference type="Proteomes" id="UP000019384">
    <property type="component" value="Unassembled WGS sequence"/>
</dbReference>
<evidence type="ECO:0000256" key="1">
    <source>
        <dbReference type="ARBA" id="ARBA00004173"/>
    </source>
</evidence>
<comment type="subcellular location">
    <subcellularLocation>
        <location evidence="1">Mitochondrion</location>
    </subcellularLocation>
</comment>
<dbReference type="STRING" id="1382522.W6MUK3"/>
<dbReference type="InterPro" id="IPR019083">
    <property type="entry name" value="SAM_Ribosomal_mS41"/>
</dbReference>
<dbReference type="InterPro" id="IPR039603">
    <property type="entry name" value="Ribosomal_mS41"/>
</dbReference>
<organism evidence="7 8">
    <name type="scientific">Kuraishia capsulata CBS 1993</name>
    <dbReference type="NCBI Taxonomy" id="1382522"/>
    <lineage>
        <taxon>Eukaryota</taxon>
        <taxon>Fungi</taxon>
        <taxon>Dikarya</taxon>
        <taxon>Ascomycota</taxon>
        <taxon>Saccharomycotina</taxon>
        <taxon>Pichiomycetes</taxon>
        <taxon>Pichiales</taxon>
        <taxon>Pichiaceae</taxon>
        <taxon>Kuraishia</taxon>
    </lineage>
</organism>
<dbReference type="HOGENOM" id="CLU_126121_1_0_1"/>
<dbReference type="RefSeq" id="XP_022461339.1">
    <property type="nucleotide sequence ID" value="XM_022600526.1"/>
</dbReference>
<evidence type="ECO:0000256" key="5">
    <source>
        <dbReference type="ARBA" id="ARBA00035341"/>
    </source>
</evidence>
<evidence type="ECO:0000313" key="8">
    <source>
        <dbReference type="Proteomes" id="UP000019384"/>
    </source>
</evidence>
<dbReference type="OrthoDB" id="18595at2759"/>
<dbReference type="Pfam" id="PF09597">
    <property type="entry name" value="SAM_Ribosomal_mS41"/>
    <property type="match status" value="1"/>
</dbReference>
<protein>
    <recommendedName>
        <fullName evidence="4">Small ribosomal subunit protein mS41</fullName>
    </recommendedName>
    <alternativeName>
        <fullName evidence="5">Protein FYV4, mitochondrial</fullName>
    </alternativeName>
</protein>
<dbReference type="EMBL" id="HG793130">
    <property type="protein sequence ID" value="CDK29352.1"/>
    <property type="molecule type" value="Genomic_DNA"/>
</dbReference>
<evidence type="ECO:0000259" key="6">
    <source>
        <dbReference type="SMART" id="SM01238"/>
    </source>
</evidence>
<dbReference type="PANTHER" id="PTHR28235">
    <property type="entry name" value="PROTEIN FYV4, MITOCHONDRIAL"/>
    <property type="match status" value="1"/>
</dbReference>
<dbReference type="GeneID" id="34522727"/>
<name>W6MUK3_9ASCO</name>
<dbReference type="PANTHER" id="PTHR28235:SF1">
    <property type="entry name" value="SMALL RIBOSOMAL SUBUNIT PROTEIN MS41"/>
    <property type="match status" value="1"/>
</dbReference>
<proteinExistence type="inferred from homology"/>
<dbReference type="AlphaFoldDB" id="W6MUK3"/>
<reference evidence="7" key="1">
    <citation type="submission" date="2013-12" db="EMBL/GenBank/DDBJ databases">
        <authorList>
            <person name="Genoscope - CEA"/>
        </authorList>
    </citation>
    <scope>NUCLEOTIDE SEQUENCE</scope>
    <source>
        <strain evidence="7">CBS 1993</strain>
    </source>
</reference>
<evidence type="ECO:0000256" key="4">
    <source>
        <dbReference type="ARBA" id="ARBA00035129"/>
    </source>
</evidence>
<dbReference type="SMART" id="SM01238">
    <property type="entry name" value="IGR"/>
    <property type="match status" value="1"/>
</dbReference>
<evidence type="ECO:0000256" key="2">
    <source>
        <dbReference type="ARBA" id="ARBA00010492"/>
    </source>
</evidence>
<sequence length="153" mass="17996">MSIIFQTLKTVQRSQIGQLAIPLRQYSQMVTFSKGQTPPPTDTVPDVATFLEKIGRDAQEHTDAFENDWETFWKLGSAGMKEKGIDVAARKYILDWQERYRKGTELYHIKQGKKKFDGKGERYFKVYRALKRREARIAEKELRERWKSEHPAN</sequence>
<reference evidence="7" key="2">
    <citation type="submission" date="2014-02" db="EMBL/GenBank/DDBJ databases">
        <title>Complete DNA sequence of /Kuraishia capsulata/ illustrates novel genomic features among budding yeasts (/Saccharomycotina/).</title>
        <authorList>
            <person name="Morales L."/>
            <person name="Noel B."/>
            <person name="Porcel B."/>
            <person name="Marcet-Houben M."/>
            <person name="Hullo M-F."/>
            <person name="Sacerdot C."/>
            <person name="Tekaia F."/>
            <person name="Leh-Louis V."/>
            <person name="Despons L."/>
            <person name="Khanna V."/>
            <person name="Aury J-M."/>
            <person name="Barbe V."/>
            <person name="Couloux A."/>
            <person name="Labadie K."/>
            <person name="Pelletier E."/>
            <person name="Souciet J-L."/>
            <person name="Boekhout T."/>
            <person name="Gabaldon T."/>
            <person name="Wincker P."/>
            <person name="Dujon B."/>
        </authorList>
    </citation>
    <scope>NUCLEOTIDE SEQUENCE</scope>
    <source>
        <strain evidence="7">CBS 1993</strain>
    </source>
</reference>
<keyword evidence="3" id="KW-0496">Mitochondrion</keyword>